<dbReference type="Pfam" id="PF17820">
    <property type="entry name" value="PDZ_6"/>
    <property type="match status" value="1"/>
</dbReference>
<dbReference type="GO" id="GO:0004175">
    <property type="term" value="F:endopeptidase activity"/>
    <property type="evidence" value="ECO:0007669"/>
    <property type="project" value="TreeGrafter"/>
</dbReference>
<comment type="caution">
    <text evidence="7">The sequence shown here is derived from an EMBL/GenBank/DDBJ whole genome shotgun (WGS) entry which is preliminary data.</text>
</comment>
<evidence type="ECO:0000256" key="3">
    <source>
        <dbReference type="ARBA" id="ARBA00022801"/>
    </source>
</evidence>
<evidence type="ECO:0000313" key="7">
    <source>
        <dbReference type="EMBL" id="HIW86991.1"/>
    </source>
</evidence>
<dbReference type="Pfam" id="PF22694">
    <property type="entry name" value="CtpB_N-like"/>
    <property type="match status" value="1"/>
</dbReference>
<evidence type="ECO:0000256" key="4">
    <source>
        <dbReference type="ARBA" id="ARBA00022825"/>
    </source>
</evidence>
<dbReference type="Gene3D" id="2.30.42.10">
    <property type="match status" value="1"/>
</dbReference>
<dbReference type="GO" id="GO:0007165">
    <property type="term" value="P:signal transduction"/>
    <property type="evidence" value="ECO:0007669"/>
    <property type="project" value="TreeGrafter"/>
</dbReference>
<dbReference type="GO" id="GO:0030288">
    <property type="term" value="C:outer membrane-bounded periplasmic space"/>
    <property type="evidence" value="ECO:0007669"/>
    <property type="project" value="TreeGrafter"/>
</dbReference>
<keyword evidence="5" id="KW-0732">Signal</keyword>
<dbReference type="InterPro" id="IPR001478">
    <property type="entry name" value="PDZ"/>
</dbReference>
<name>A0A9D1REX2_9BACT</name>
<dbReference type="InterPro" id="IPR055210">
    <property type="entry name" value="CtpA/B_N"/>
</dbReference>
<reference evidence="7" key="1">
    <citation type="journal article" date="2021" name="PeerJ">
        <title>Extensive microbial diversity within the chicken gut microbiome revealed by metagenomics and culture.</title>
        <authorList>
            <person name="Gilroy R."/>
            <person name="Ravi A."/>
            <person name="Getino M."/>
            <person name="Pursley I."/>
            <person name="Horton D.L."/>
            <person name="Alikhan N.F."/>
            <person name="Baker D."/>
            <person name="Gharbi K."/>
            <person name="Hall N."/>
            <person name="Watson M."/>
            <person name="Adriaenssens E.M."/>
            <person name="Foster-Nyarko E."/>
            <person name="Jarju S."/>
            <person name="Secka A."/>
            <person name="Antonio M."/>
            <person name="Oren A."/>
            <person name="Chaudhuri R.R."/>
            <person name="La Ragione R."/>
            <person name="Hildebrand F."/>
            <person name="Pallen M.J."/>
        </authorList>
    </citation>
    <scope>NUCLEOTIDE SEQUENCE</scope>
    <source>
        <strain evidence="7">Gambia16-930</strain>
    </source>
</reference>
<reference evidence="7" key="2">
    <citation type="submission" date="2021-04" db="EMBL/GenBank/DDBJ databases">
        <authorList>
            <person name="Gilroy R."/>
        </authorList>
    </citation>
    <scope>NUCLEOTIDE SEQUENCE</scope>
    <source>
        <strain evidence="7">Gambia16-930</strain>
    </source>
</reference>
<proteinExistence type="inferred from homology"/>
<evidence type="ECO:0000259" key="6">
    <source>
        <dbReference type="PROSITE" id="PS50106"/>
    </source>
</evidence>
<dbReference type="GO" id="GO:0008236">
    <property type="term" value="F:serine-type peptidase activity"/>
    <property type="evidence" value="ECO:0007669"/>
    <property type="project" value="UniProtKB-KW"/>
</dbReference>
<dbReference type="SUPFAM" id="SSF50156">
    <property type="entry name" value="PDZ domain-like"/>
    <property type="match status" value="1"/>
</dbReference>
<organism evidence="7 8">
    <name type="scientific">Candidatus Onthomorpha intestinigallinarum</name>
    <dbReference type="NCBI Taxonomy" id="2840880"/>
    <lineage>
        <taxon>Bacteria</taxon>
        <taxon>Pseudomonadati</taxon>
        <taxon>Bacteroidota</taxon>
        <taxon>Bacteroidia</taxon>
        <taxon>Bacteroidales</taxon>
        <taxon>Candidatus Onthomorpha</taxon>
    </lineage>
</organism>
<dbReference type="Gene3D" id="3.30.750.44">
    <property type="match status" value="1"/>
</dbReference>
<accession>A0A9D1REX2</accession>
<dbReference type="InterPro" id="IPR041489">
    <property type="entry name" value="PDZ_6"/>
</dbReference>
<dbReference type="PANTHER" id="PTHR32060:SF30">
    <property type="entry name" value="CARBOXY-TERMINAL PROCESSING PROTEASE CTPA"/>
    <property type="match status" value="1"/>
</dbReference>
<dbReference type="Proteomes" id="UP000824267">
    <property type="component" value="Unassembled WGS sequence"/>
</dbReference>
<dbReference type="SMART" id="SM00228">
    <property type="entry name" value="PDZ"/>
    <property type="match status" value="1"/>
</dbReference>
<dbReference type="InterPro" id="IPR036034">
    <property type="entry name" value="PDZ_sf"/>
</dbReference>
<feature type="domain" description="PDZ" evidence="6">
    <location>
        <begin position="86"/>
        <end position="152"/>
    </location>
</feature>
<dbReference type="AlphaFoldDB" id="A0A9D1REX2"/>
<comment type="similarity">
    <text evidence="1">Belongs to the peptidase S41A family.</text>
</comment>
<dbReference type="EMBL" id="DXGG01000063">
    <property type="protein sequence ID" value="HIW86991.1"/>
    <property type="molecule type" value="Genomic_DNA"/>
</dbReference>
<keyword evidence="4" id="KW-0720">Serine protease</keyword>
<dbReference type="GO" id="GO:0006508">
    <property type="term" value="P:proteolysis"/>
    <property type="evidence" value="ECO:0007669"/>
    <property type="project" value="UniProtKB-KW"/>
</dbReference>
<evidence type="ECO:0000256" key="5">
    <source>
        <dbReference type="SAM" id="SignalP"/>
    </source>
</evidence>
<evidence type="ECO:0000313" key="8">
    <source>
        <dbReference type="Proteomes" id="UP000824267"/>
    </source>
</evidence>
<keyword evidence="2" id="KW-0645">Protease</keyword>
<feature type="chain" id="PRO_5038971956" evidence="5">
    <location>
        <begin position="22"/>
        <end position="187"/>
    </location>
</feature>
<evidence type="ECO:0000256" key="1">
    <source>
        <dbReference type="ARBA" id="ARBA00009179"/>
    </source>
</evidence>
<dbReference type="CDD" id="cd06782">
    <property type="entry name" value="cpPDZ_CPP-like"/>
    <property type="match status" value="1"/>
</dbReference>
<protein>
    <submittedName>
        <fullName evidence="7">PDZ domain-containing protein</fullName>
    </submittedName>
</protein>
<evidence type="ECO:0000256" key="2">
    <source>
        <dbReference type="ARBA" id="ARBA00022670"/>
    </source>
</evidence>
<feature type="non-terminal residue" evidence="7">
    <location>
        <position position="187"/>
    </location>
</feature>
<gene>
    <name evidence="7" type="ORF">IAC47_01780</name>
</gene>
<dbReference type="PROSITE" id="PS50106">
    <property type="entry name" value="PDZ"/>
    <property type="match status" value="1"/>
</dbReference>
<keyword evidence="3" id="KW-0378">Hydrolase</keyword>
<feature type="signal peptide" evidence="5">
    <location>
        <begin position="1"/>
        <end position="21"/>
    </location>
</feature>
<dbReference type="FunFam" id="2.30.42.10:FF:000063">
    <property type="entry name" value="Peptidase, S41 family"/>
    <property type="match status" value="1"/>
</dbReference>
<dbReference type="PANTHER" id="PTHR32060">
    <property type="entry name" value="TAIL-SPECIFIC PROTEASE"/>
    <property type="match status" value="1"/>
</dbReference>
<sequence length="187" mass="21248">MLKRNFFLLLCFFTSINFAFAQSDVSEERYFEMNKAVETFGSVFKILHSQYVDEINSGDLVKTAIDAMLAKLDPYTNFYPESDMEDVKLQLLGQYGGIGALIHYQNDAVVISEPYENLPAFKAGLKAGDIILSVDGETAEGKNVEQIREKLRGQAGTEISLKVDRNGEKIERKFRREEIQLPNLPYF</sequence>